<dbReference type="EMBL" id="CP020918">
    <property type="protein sequence ID" value="AWG21844.1"/>
    <property type="molecule type" value="Genomic_DNA"/>
</dbReference>
<evidence type="ECO:0000313" key="3">
    <source>
        <dbReference type="Proteomes" id="UP000244527"/>
    </source>
</evidence>
<proteinExistence type="predicted"/>
<reference evidence="2 3" key="1">
    <citation type="submission" date="2017-04" db="EMBL/GenBank/DDBJ databases">
        <title>Compelte genome sequence of WV33.</title>
        <authorList>
            <person name="Lee P.C."/>
        </authorList>
    </citation>
    <scope>NUCLEOTIDE SEQUENCE [LARGE SCALE GENOMIC DNA]</scope>
    <source>
        <strain evidence="2 3">WV33</strain>
    </source>
</reference>
<dbReference type="RefSeq" id="WP_108740781.1">
    <property type="nucleotide sequence ID" value="NZ_CP020918.1"/>
</dbReference>
<keyword evidence="1" id="KW-0812">Transmembrane</keyword>
<accession>A0A2S1LDM5</accession>
<organism evidence="2 3">
    <name type="scientific">Flavobacterium faecale</name>
    <dbReference type="NCBI Taxonomy" id="1355330"/>
    <lineage>
        <taxon>Bacteria</taxon>
        <taxon>Pseudomonadati</taxon>
        <taxon>Bacteroidota</taxon>
        <taxon>Flavobacteriia</taxon>
        <taxon>Flavobacteriales</taxon>
        <taxon>Flavobacteriaceae</taxon>
        <taxon>Flavobacterium</taxon>
    </lineage>
</organism>
<gene>
    <name evidence="2" type="ORF">FFWV33_10015</name>
</gene>
<feature type="transmembrane region" description="Helical" evidence="1">
    <location>
        <begin position="119"/>
        <end position="143"/>
    </location>
</feature>
<dbReference type="InterPro" id="IPR022134">
    <property type="entry name" value="DUF3667"/>
</dbReference>
<sequence>MNNKQCLNCEQKVSGNYCENCGQKNDTHPITLKHFLFHDIIHGVWHLEKGILLTIKETFTRPGQAALDYINGKRVKYYNVFYLILMLIGLNILTVHYYHEINHSTVKENIGNGLKFMNFLSANVKVVLLGFVPLIAINAILIFRRLKLNIAEHFIIGGINLLGILVLCLFVNLFSLLSIFQGIKDFAQILKSICLFLIFLFPAWTYFNATKKEYSIMGFSWRILMFYSLTIIEIIIIITSIMYLVTNQTDLILNVNL</sequence>
<evidence type="ECO:0000313" key="2">
    <source>
        <dbReference type="EMBL" id="AWG21844.1"/>
    </source>
</evidence>
<evidence type="ECO:0008006" key="4">
    <source>
        <dbReference type="Google" id="ProtNLM"/>
    </source>
</evidence>
<dbReference type="AlphaFoldDB" id="A0A2S1LDM5"/>
<protein>
    <recommendedName>
        <fullName evidence="4">DUF3667 domain-containing protein</fullName>
    </recommendedName>
</protein>
<dbReference type="Proteomes" id="UP000244527">
    <property type="component" value="Chromosome"/>
</dbReference>
<feature type="transmembrane region" description="Helical" evidence="1">
    <location>
        <begin position="80"/>
        <end position="99"/>
    </location>
</feature>
<keyword evidence="1" id="KW-0472">Membrane</keyword>
<keyword evidence="3" id="KW-1185">Reference proteome</keyword>
<dbReference type="OrthoDB" id="7446256at2"/>
<evidence type="ECO:0000256" key="1">
    <source>
        <dbReference type="SAM" id="Phobius"/>
    </source>
</evidence>
<dbReference type="Pfam" id="PF12412">
    <property type="entry name" value="DUF3667"/>
    <property type="match status" value="1"/>
</dbReference>
<dbReference type="KEGG" id="ffa:FFWV33_10015"/>
<keyword evidence="1" id="KW-1133">Transmembrane helix</keyword>
<feature type="transmembrane region" description="Helical" evidence="1">
    <location>
        <begin position="186"/>
        <end position="207"/>
    </location>
</feature>
<feature type="transmembrane region" description="Helical" evidence="1">
    <location>
        <begin position="219"/>
        <end position="245"/>
    </location>
</feature>
<name>A0A2S1LDM5_9FLAO</name>
<feature type="transmembrane region" description="Helical" evidence="1">
    <location>
        <begin position="155"/>
        <end position="180"/>
    </location>
</feature>